<protein>
    <submittedName>
        <fullName evidence="1">Uncharacterized protein</fullName>
    </submittedName>
</protein>
<keyword evidence="2" id="KW-1185">Reference proteome</keyword>
<reference evidence="1" key="2">
    <citation type="submission" date="2020-09" db="EMBL/GenBank/DDBJ databases">
        <authorList>
            <person name="Sun Q."/>
            <person name="Zhou Y."/>
        </authorList>
    </citation>
    <scope>NUCLEOTIDE SEQUENCE</scope>
    <source>
        <strain evidence="1">CGMCC 4.7278</strain>
    </source>
</reference>
<dbReference type="Proteomes" id="UP000612956">
    <property type="component" value="Unassembled WGS sequence"/>
</dbReference>
<accession>A0A917V9X7</accession>
<reference evidence="1" key="1">
    <citation type="journal article" date="2014" name="Int. J. Syst. Evol. Microbiol.">
        <title>Complete genome sequence of Corynebacterium casei LMG S-19264T (=DSM 44701T), isolated from a smear-ripened cheese.</title>
        <authorList>
            <consortium name="US DOE Joint Genome Institute (JGI-PGF)"/>
            <person name="Walter F."/>
            <person name="Albersmeier A."/>
            <person name="Kalinowski J."/>
            <person name="Ruckert C."/>
        </authorList>
    </citation>
    <scope>NUCLEOTIDE SEQUENCE</scope>
    <source>
        <strain evidence="1">CGMCC 4.7278</strain>
    </source>
</reference>
<dbReference type="EMBL" id="BMMW01000002">
    <property type="protein sequence ID" value="GGK52990.1"/>
    <property type="molecule type" value="Genomic_DNA"/>
</dbReference>
<name>A0A917V9X7_9NOCA</name>
<evidence type="ECO:0000313" key="2">
    <source>
        <dbReference type="Proteomes" id="UP000612956"/>
    </source>
</evidence>
<proteinExistence type="predicted"/>
<organism evidence="1 2">
    <name type="scientific">Nocardia camponoti</name>
    <dbReference type="NCBI Taxonomy" id="1616106"/>
    <lineage>
        <taxon>Bacteria</taxon>
        <taxon>Bacillati</taxon>
        <taxon>Actinomycetota</taxon>
        <taxon>Actinomycetes</taxon>
        <taxon>Mycobacteriales</taxon>
        <taxon>Nocardiaceae</taxon>
        <taxon>Nocardia</taxon>
    </lineage>
</organism>
<evidence type="ECO:0000313" key="1">
    <source>
        <dbReference type="EMBL" id="GGK52990.1"/>
    </source>
</evidence>
<sequence length="59" mass="6465">MTDLVIRPEPESSSSTPLHRVAGRLQRALPPGWQVDVVDLPPRGQVAGQPVLRVQMPQT</sequence>
<comment type="caution">
    <text evidence="1">The sequence shown here is derived from an EMBL/GenBank/DDBJ whole genome shotgun (WGS) entry which is preliminary data.</text>
</comment>
<gene>
    <name evidence="1" type="ORF">GCM10011591_25910</name>
</gene>
<dbReference type="AlphaFoldDB" id="A0A917V9X7"/>
<dbReference type="RefSeq" id="WP_188829143.1">
    <property type="nucleotide sequence ID" value="NZ_BMMW01000002.1"/>
</dbReference>